<evidence type="ECO:0000313" key="6">
    <source>
        <dbReference type="Proteomes" id="UP000663877"/>
    </source>
</evidence>
<dbReference type="Gene3D" id="3.30.559.30">
    <property type="entry name" value="Nonribosomal peptide synthetase, condensation domain"/>
    <property type="match status" value="1"/>
</dbReference>
<dbReference type="Gene3D" id="3.40.50.12780">
    <property type="entry name" value="N-terminal domain of ligase-like"/>
    <property type="match status" value="2"/>
</dbReference>
<dbReference type="SUPFAM" id="SSF52777">
    <property type="entry name" value="CoA-dependent acyltransferases"/>
    <property type="match status" value="2"/>
</dbReference>
<evidence type="ECO:0000256" key="2">
    <source>
        <dbReference type="ARBA" id="ARBA00022553"/>
    </source>
</evidence>
<comment type="caution">
    <text evidence="5">The sequence shown here is derived from an EMBL/GenBank/DDBJ whole genome shotgun (WGS) entry which is preliminary data.</text>
</comment>
<keyword evidence="2" id="KW-0597">Phosphoprotein</keyword>
<proteinExistence type="predicted"/>
<dbReference type="InterPro" id="IPR042099">
    <property type="entry name" value="ANL_N_sf"/>
</dbReference>
<dbReference type="PANTHER" id="PTHR45527">
    <property type="entry name" value="NONRIBOSOMAL PEPTIDE SYNTHETASE"/>
    <property type="match status" value="1"/>
</dbReference>
<feature type="domain" description="Condensation" evidence="4">
    <location>
        <begin position="8"/>
        <end position="161"/>
    </location>
</feature>
<dbReference type="PANTHER" id="PTHR45527:SF1">
    <property type="entry name" value="FATTY ACID SYNTHASE"/>
    <property type="match status" value="1"/>
</dbReference>
<dbReference type="GO" id="GO:0043041">
    <property type="term" value="P:amino acid activation for nonribosomal peptide biosynthetic process"/>
    <property type="evidence" value="ECO:0007669"/>
    <property type="project" value="TreeGrafter"/>
</dbReference>
<dbReference type="Proteomes" id="UP000663877">
    <property type="component" value="Unassembled WGS sequence"/>
</dbReference>
<dbReference type="SUPFAM" id="SSF56801">
    <property type="entry name" value="Acetyl-CoA synthetase-like"/>
    <property type="match status" value="1"/>
</dbReference>
<feature type="domain" description="AMP-dependent synthetase/ligase" evidence="3">
    <location>
        <begin position="336"/>
        <end position="542"/>
    </location>
</feature>
<dbReference type="GO" id="GO:0005737">
    <property type="term" value="C:cytoplasm"/>
    <property type="evidence" value="ECO:0007669"/>
    <property type="project" value="TreeGrafter"/>
</dbReference>
<evidence type="ECO:0008006" key="7">
    <source>
        <dbReference type="Google" id="ProtNLM"/>
    </source>
</evidence>
<accession>A0A815AMJ8</accession>
<dbReference type="InterPro" id="IPR001242">
    <property type="entry name" value="Condensation_dom"/>
</dbReference>
<keyword evidence="1" id="KW-0596">Phosphopantetheine</keyword>
<dbReference type="GO" id="GO:0031177">
    <property type="term" value="F:phosphopantetheine binding"/>
    <property type="evidence" value="ECO:0007669"/>
    <property type="project" value="TreeGrafter"/>
</dbReference>
<dbReference type="Pfam" id="PF00668">
    <property type="entry name" value="Condensation"/>
    <property type="match status" value="2"/>
</dbReference>
<dbReference type="EMBL" id="CAJNOI010000370">
    <property type="protein sequence ID" value="CAF1259352.1"/>
    <property type="molecule type" value="Genomic_DNA"/>
</dbReference>
<dbReference type="GO" id="GO:0003824">
    <property type="term" value="F:catalytic activity"/>
    <property type="evidence" value="ECO:0007669"/>
    <property type="project" value="InterPro"/>
</dbReference>
<dbReference type="GO" id="GO:0044550">
    <property type="term" value="P:secondary metabolite biosynthetic process"/>
    <property type="evidence" value="ECO:0007669"/>
    <property type="project" value="TreeGrafter"/>
</dbReference>
<feature type="domain" description="Condensation" evidence="4">
    <location>
        <begin position="171"/>
        <end position="279"/>
    </location>
</feature>
<evidence type="ECO:0000313" key="5">
    <source>
        <dbReference type="EMBL" id="CAF1259352.1"/>
    </source>
</evidence>
<gene>
    <name evidence="5" type="ORF">BJG266_LOCUS30035</name>
</gene>
<evidence type="ECO:0000256" key="1">
    <source>
        <dbReference type="ARBA" id="ARBA00022450"/>
    </source>
</evidence>
<dbReference type="InterPro" id="IPR023213">
    <property type="entry name" value="CAT-like_dom_sf"/>
</dbReference>
<dbReference type="Gene3D" id="3.30.559.10">
    <property type="entry name" value="Chloramphenicol acetyltransferase-like domain"/>
    <property type="match status" value="1"/>
</dbReference>
<protein>
    <recommendedName>
        <fullName evidence="7">AMP-dependent synthetase/ligase domain-containing protein</fullName>
    </recommendedName>
</protein>
<dbReference type="InterPro" id="IPR000873">
    <property type="entry name" value="AMP-dep_synth/lig_dom"/>
</dbReference>
<reference evidence="5" key="1">
    <citation type="submission" date="2021-02" db="EMBL/GenBank/DDBJ databases">
        <authorList>
            <person name="Nowell W R."/>
        </authorList>
    </citation>
    <scope>NUCLEOTIDE SEQUENCE</scope>
</reference>
<evidence type="ECO:0000259" key="3">
    <source>
        <dbReference type="Pfam" id="PF00501"/>
    </source>
</evidence>
<evidence type="ECO:0000259" key="4">
    <source>
        <dbReference type="Pfam" id="PF00668"/>
    </source>
</evidence>
<sequence length="649" mass="74672">MPFLCRLHSQHTLSTTQLHHALQLILTKHQSLRTSIIFDNETNKLIQRIIDTNDHTRKLFTFIESTFETDEQLHTIMYDEKYNSQLFHLDQGLVFRCHILYYKQISSNNLLCDKDRIIFNFHHVLFDFPSMKIFLHDLNQAYATNQLPVNHNTDLRYLDYLSYDFVNYALTNNIEPQHLALAAYYMFLFKLTNGERDICIGMNTHTRYKDELKSIIGLYENLIPLRCQLDRDGSFHELVEYVQEMATNCMKYSYFPLQHILAQHSDCSKPTFLDVSFDFVTIEKKIMIGDIELCSIPLSVTINEDQDVSKLLIQSMNNTQVLFPSATCIHHEFIYQVIQHPQKIAVELDEQSLTYTELLYYVQQLSLVLLNKYNVKSGDIICQCVERSLSMVIGILSIIMAGGAYCPLSSQDPSQRLQILVKETQSHLVLVHSSTRILFGIDIVTLNIDTIINNEENSTSIHLNQMSDVPITSESILFVIFTRGSTGIPKAVQLRHRNFTQFLRSFVYVDILTKTDTIIQMARCSFDNHLLSLVDTLITGATRKNASTRSIGEVLNNKLVNLLKSQTCFLQTVDIGQEGELVIGGVGIFAGYIGRDDLTAKVMINVNEQIFYKTGDLVRMDNNGLIHYVGRRDFQVKLRGQRIELQEIV</sequence>
<dbReference type="AlphaFoldDB" id="A0A815AMJ8"/>
<name>A0A815AMJ8_9BILA</name>
<dbReference type="Pfam" id="PF00501">
    <property type="entry name" value="AMP-binding"/>
    <property type="match status" value="1"/>
</dbReference>
<organism evidence="5 6">
    <name type="scientific">Adineta steineri</name>
    <dbReference type="NCBI Taxonomy" id="433720"/>
    <lineage>
        <taxon>Eukaryota</taxon>
        <taxon>Metazoa</taxon>
        <taxon>Spiralia</taxon>
        <taxon>Gnathifera</taxon>
        <taxon>Rotifera</taxon>
        <taxon>Eurotatoria</taxon>
        <taxon>Bdelloidea</taxon>
        <taxon>Adinetida</taxon>
        <taxon>Adinetidae</taxon>
        <taxon>Adineta</taxon>
    </lineage>
</organism>